<accession>E6ME53</accession>
<dbReference type="InterPro" id="IPR003673">
    <property type="entry name" value="CoA-Trfase_fam_III"/>
</dbReference>
<dbReference type="GO" id="GO:0008410">
    <property type="term" value="F:CoA-transferase activity"/>
    <property type="evidence" value="ECO:0007669"/>
    <property type="project" value="TreeGrafter"/>
</dbReference>
<keyword evidence="1 2" id="KW-0808">Transferase</keyword>
<gene>
    <name evidence="2" type="ORF">HMP0721_0286</name>
</gene>
<evidence type="ECO:0000313" key="2">
    <source>
        <dbReference type="EMBL" id="EFV02600.1"/>
    </source>
</evidence>
<dbReference type="eggNOG" id="COG1804">
    <property type="taxonomic scope" value="Bacteria"/>
</dbReference>
<name>E6ME53_9FIRM</name>
<dbReference type="Gene3D" id="3.40.50.10540">
    <property type="entry name" value="Crotonobetainyl-coa:carnitine coa-transferase, domain 1"/>
    <property type="match status" value="1"/>
</dbReference>
<dbReference type="Pfam" id="PF02515">
    <property type="entry name" value="CoA_transf_3"/>
    <property type="match status" value="1"/>
</dbReference>
<dbReference type="Proteomes" id="UP000004754">
    <property type="component" value="Unassembled WGS sequence"/>
</dbReference>
<dbReference type="InterPro" id="IPR023606">
    <property type="entry name" value="CoA-Trfase_III_dom_1_sf"/>
</dbReference>
<evidence type="ECO:0000313" key="3">
    <source>
        <dbReference type="Proteomes" id="UP000004754"/>
    </source>
</evidence>
<dbReference type="Gene3D" id="3.30.1540.10">
    <property type="entry name" value="formyl-coa transferase, domain 3"/>
    <property type="match status" value="1"/>
</dbReference>
<dbReference type="OrthoDB" id="9797653at2"/>
<dbReference type="RefSeq" id="WP_006597705.1">
    <property type="nucleotide sequence ID" value="NZ_GL622359.1"/>
</dbReference>
<protein>
    <submittedName>
        <fullName evidence="2">CoA-transferase family III protein</fullName>
    </submittedName>
</protein>
<keyword evidence="3" id="KW-1185">Reference proteome</keyword>
<proteinExistence type="predicted"/>
<dbReference type="PANTHER" id="PTHR48207:SF3">
    <property type="entry name" value="SUCCINATE--HYDROXYMETHYLGLUTARATE COA-TRANSFERASE"/>
    <property type="match status" value="1"/>
</dbReference>
<dbReference type="AlphaFoldDB" id="E6ME53"/>
<comment type="caution">
    <text evidence="2">The sequence shown here is derived from an EMBL/GenBank/DDBJ whole genome shotgun (WGS) entry which is preliminary data.</text>
</comment>
<dbReference type="SUPFAM" id="SSF89796">
    <property type="entry name" value="CoA-transferase family III (CaiB/BaiF)"/>
    <property type="match status" value="1"/>
</dbReference>
<dbReference type="InterPro" id="IPR050483">
    <property type="entry name" value="CoA-transferase_III_domain"/>
</dbReference>
<organism evidence="2 3">
    <name type="scientific">Pseudoramibacter alactolyticus ATCC 23263</name>
    <dbReference type="NCBI Taxonomy" id="887929"/>
    <lineage>
        <taxon>Bacteria</taxon>
        <taxon>Bacillati</taxon>
        <taxon>Bacillota</taxon>
        <taxon>Clostridia</taxon>
        <taxon>Eubacteriales</taxon>
        <taxon>Eubacteriaceae</taxon>
        <taxon>Pseudoramibacter</taxon>
    </lineage>
</organism>
<reference evidence="2 3" key="1">
    <citation type="submission" date="2010-12" db="EMBL/GenBank/DDBJ databases">
        <authorList>
            <person name="Muzny D."/>
            <person name="Qin X."/>
            <person name="Deng J."/>
            <person name="Jiang H."/>
            <person name="Liu Y."/>
            <person name="Qu J."/>
            <person name="Song X.-Z."/>
            <person name="Zhang L."/>
            <person name="Thornton R."/>
            <person name="Coyle M."/>
            <person name="Francisco L."/>
            <person name="Jackson L."/>
            <person name="Javaid M."/>
            <person name="Korchina V."/>
            <person name="Kovar C."/>
            <person name="Mata R."/>
            <person name="Mathew T."/>
            <person name="Ngo R."/>
            <person name="Nguyen L."/>
            <person name="Nguyen N."/>
            <person name="Okwuonu G."/>
            <person name="Ongeri F."/>
            <person name="Pham C."/>
            <person name="Simmons D."/>
            <person name="Wilczek-Boney K."/>
            <person name="Hale W."/>
            <person name="Jakkamsetti A."/>
            <person name="Pham P."/>
            <person name="Ruth R."/>
            <person name="San Lucas F."/>
            <person name="Warren J."/>
            <person name="Zhang J."/>
            <person name="Zhao Z."/>
            <person name="Zhou C."/>
            <person name="Zhu D."/>
            <person name="Lee S."/>
            <person name="Bess C."/>
            <person name="Blankenburg K."/>
            <person name="Forbes L."/>
            <person name="Fu Q."/>
            <person name="Gubbala S."/>
            <person name="Hirani K."/>
            <person name="Jayaseelan J.C."/>
            <person name="Lara F."/>
            <person name="Munidasa M."/>
            <person name="Palculict T."/>
            <person name="Patil S."/>
            <person name="Pu L.-L."/>
            <person name="Saada N."/>
            <person name="Tang L."/>
            <person name="Weissenberger G."/>
            <person name="Zhu Y."/>
            <person name="Hemphill L."/>
            <person name="Shang Y."/>
            <person name="Youmans B."/>
            <person name="Ayvaz T."/>
            <person name="Ross M."/>
            <person name="Santibanez J."/>
            <person name="Aqrawi P."/>
            <person name="Gross S."/>
            <person name="Joshi V."/>
            <person name="Fowler G."/>
            <person name="Nazareth L."/>
            <person name="Reid J."/>
            <person name="Worley K."/>
            <person name="Petrosino J."/>
            <person name="Highlander S."/>
            <person name="Gibbs R."/>
        </authorList>
    </citation>
    <scope>NUCLEOTIDE SEQUENCE [LARGE SCALE GENOMIC DNA]</scope>
    <source>
        <strain evidence="2 3">ATCC 23263</strain>
    </source>
</reference>
<sequence>MSQKALSDLKVIDLTTALSGPFCTMFFADYGAEVIKVEPIHGDQCRTWGPIDEASGESGFFCSINRNKKGVTLNLKSEKGREMLYDLAKDADFFCENFKGGVTKRLQIDYETIRKINPRIIYVSGSGFGQTSPIGHRPCYDTVAQAMGGLLNLTGFKDGEPVKAGPSIADHVSGIYQAVGALIALHHRERTGEGQLVDVAMMDTIFSMLENAIPNYTMDGVIPTRNGNEDASIAPFDVFACKDGYVTIGVGNDPMWARLCRVLGREDLVEDPRYLTNIDRMANYHPGLHALINDWTARYTKQEIEAIMDEANIPCGPVLNVKEAIEHPHTKAREMMVHAHHPTAGDLYFQGVVAKLSETPGRVVAPSPTLGQHNQEVFWLSEEEAARLHEEGVI</sequence>
<dbReference type="PANTHER" id="PTHR48207">
    <property type="entry name" value="SUCCINATE--HYDROXYMETHYLGLUTARATE COA-TRANSFERASE"/>
    <property type="match status" value="1"/>
</dbReference>
<dbReference type="STRING" id="887929.HMP0721_0286"/>
<dbReference type="InterPro" id="IPR044855">
    <property type="entry name" value="CoA-Trfase_III_dom3_sf"/>
</dbReference>
<dbReference type="HOGENOM" id="CLU_033975_0_0_9"/>
<evidence type="ECO:0000256" key="1">
    <source>
        <dbReference type="ARBA" id="ARBA00022679"/>
    </source>
</evidence>
<dbReference type="EMBL" id="AEQN01000006">
    <property type="protein sequence ID" value="EFV02600.1"/>
    <property type="molecule type" value="Genomic_DNA"/>
</dbReference>